<protein>
    <recommendedName>
        <fullName evidence="7">Histidine kinase</fullName>
    </recommendedName>
</protein>
<dbReference type="EMBL" id="CAJZBQ010000043">
    <property type="protein sequence ID" value="CAG9327253.1"/>
    <property type="molecule type" value="Genomic_DNA"/>
</dbReference>
<keyword evidence="1 2" id="KW-0597">Phosphoprotein</keyword>
<dbReference type="SUPFAM" id="SSF55874">
    <property type="entry name" value="ATPase domain of HSP90 chaperone/DNA topoisomerase II/histidine kinase"/>
    <property type="match status" value="1"/>
</dbReference>
<evidence type="ECO:0000313" key="5">
    <source>
        <dbReference type="EMBL" id="CAG9327253.1"/>
    </source>
</evidence>
<dbReference type="PRINTS" id="PR00344">
    <property type="entry name" value="BCTRLSENSOR"/>
</dbReference>
<dbReference type="InterPro" id="IPR004358">
    <property type="entry name" value="Sig_transdc_His_kin-like_C"/>
</dbReference>
<dbReference type="SUPFAM" id="SSF55785">
    <property type="entry name" value="PYP-like sensor domain (PAS domain)"/>
    <property type="match status" value="1"/>
</dbReference>
<comment type="caution">
    <text evidence="5">The sequence shown here is derived from an EMBL/GenBank/DDBJ whole genome shotgun (WGS) entry which is preliminary data.</text>
</comment>
<dbReference type="Pfam" id="PF02518">
    <property type="entry name" value="HATPase_c"/>
    <property type="match status" value="1"/>
</dbReference>
<dbReference type="Proteomes" id="UP001162131">
    <property type="component" value="Unassembled WGS sequence"/>
</dbReference>
<gene>
    <name evidence="5" type="ORF">BSTOLATCC_MIC43293</name>
</gene>
<dbReference type="SUPFAM" id="SSF47384">
    <property type="entry name" value="Homodimeric domain of signal transducing histidine kinase"/>
    <property type="match status" value="1"/>
</dbReference>
<dbReference type="InterPro" id="IPR011006">
    <property type="entry name" value="CheY-like_superfamily"/>
</dbReference>
<feature type="domain" description="Response regulatory" evidence="4">
    <location>
        <begin position="415"/>
        <end position="540"/>
    </location>
</feature>
<dbReference type="SUPFAM" id="SSF52172">
    <property type="entry name" value="CheY-like"/>
    <property type="match status" value="1"/>
</dbReference>
<dbReference type="Gene3D" id="3.30.565.10">
    <property type="entry name" value="Histidine kinase-like ATPase, C-terminal domain"/>
    <property type="match status" value="1"/>
</dbReference>
<organism evidence="5 6">
    <name type="scientific">Blepharisma stoltei</name>
    <dbReference type="NCBI Taxonomy" id="1481888"/>
    <lineage>
        <taxon>Eukaryota</taxon>
        <taxon>Sar</taxon>
        <taxon>Alveolata</taxon>
        <taxon>Ciliophora</taxon>
        <taxon>Postciliodesmatophora</taxon>
        <taxon>Heterotrichea</taxon>
        <taxon>Heterotrichida</taxon>
        <taxon>Blepharismidae</taxon>
        <taxon>Blepharisma</taxon>
    </lineage>
</organism>
<dbReference type="Pfam" id="PF00512">
    <property type="entry name" value="HisKA"/>
    <property type="match status" value="1"/>
</dbReference>
<dbReference type="InterPro" id="IPR003661">
    <property type="entry name" value="HisK_dim/P_dom"/>
</dbReference>
<dbReference type="SMART" id="SM00388">
    <property type="entry name" value="HisKA"/>
    <property type="match status" value="1"/>
</dbReference>
<proteinExistence type="predicted"/>
<dbReference type="InterPro" id="IPR036097">
    <property type="entry name" value="HisK_dim/P_sf"/>
</dbReference>
<dbReference type="Gene3D" id="3.40.50.2300">
    <property type="match status" value="1"/>
</dbReference>
<dbReference type="Pfam" id="PF00072">
    <property type="entry name" value="Response_reg"/>
    <property type="match status" value="1"/>
</dbReference>
<evidence type="ECO:0008006" key="7">
    <source>
        <dbReference type="Google" id="ProtNLM"/>
    </source>
</evidence>
<dbReference type="InterPro" id="IPR050956">
    <property type="entry name" value="2C_system_His_kinase"/>
</dbReference>
<dbReference type="CDD" id="cd17546">
    <property type="entry name" value="REC_hyHK_CKI1_RcsC-like"/>
    <property type="match status" value="1"/>
</dbReference>
<sequence length="542" mass="61457">MMMRSFQRFLSRRNLENAEKRLNLIFNLFPHGILIISERNEILYSNENLLRLLNCELAQLIPTISDLQYCQGRKQSELSPSNKIIEHVKIILSLELNQQISLGVSKCGATYLEWRAQKVLWGEQNGILLTVSNVNHIIQLEKTTSDNKLKNVLLRSVSHELRTPINSIKSLAESLKNDPEISPFHPWKEKLNIISVSTNHLLSLINDLLDYSKVLVGMFSIQKSNFALWNSIYEVIQLIKIQATKKGLQIFTRIDPQLPINVHTDPLRLSQVLLNLLSNALKFTLKGSIEIRCMLNEKNQLKITVKDTGIGISEEKMKNLFKEFGTYLDKDLNPVGCGLGLWISNIIAQELGSSIEVKSKVYKGSSFSFCVNIFDQNTQGHLLFENETICEIPKENKLNLTISNFDRLLQEENTQVLIVDDNDFNRLALGSLLSSYKILFNEACTGKEAITKVLEMNKKRKSYKLIIMDGSMPELNGWEAAKNILGLYSSGKIDNLPVIIGYTAFTSDAELSLCIESGMKECIIKPCNSEILINKITNYLSI</sequence>
<evidence type="ECO:0000256" key="2">
    <source>
        <dbReference type="PROSITE-ProRule" id="PRU00169"/>
    </source>
</evidence>
<dbReference type="Gene3D" id="1.10.287.130">
    <property type="match status" value="1"/>
</dbReference>
<dbReference type="CDD" id="cd00082">
    <property type="entry name" value="HisKA"/>
    <property type="match status" value="1"/>
</dbReference>
<dbReference type="InterPro" id="IPR003594">
    <property type="entry name" value="HATPase_dom"/>
</dbReference>
<accession>A0AAU9JJ26</accession>
<keyword evidence="6" id="KW-1185">Reference proteome</keyword>
<reference evidence="5" key="1">
    <citation type="submission" date="2021-09" db="EMBL/GenBank/DDBJ databases">
        <authorList>
            <consortium name="AG Swart"/>
            <person name="Singh M."/>
            <person name="Singh A."/>
            <person name="Seah K."/>
            <person name="Emmerich C."/>
        </authorList>
    </citation>
    <scope>NUCLEOTIDE SEQUENCE</scope>
    <source>
        <strain evidence="5">ATCC30299</strain>
    </source>
</reference>
<dbReference type="SMART" id="SM00448">
    <property type="entry name" value="REC"/>
    <property type="match status" value="1"/>
</dbReference>
<feature type="domain" description="Histidine kinase" evidence="3">
    <location>
        <begin position="156"/>
        <end position="375"/>
    </location>
</feature>
<name>A0AAU9JJ26_9CILI</name>
<dbReference type="PANTHER" id="PTHR43719">
    <property type="entry name" value="TWO-COMPONENT HISTIDINE KINASE"/>
    <property type="match status" value="1"/>
</dbReference>
<dbReference type="InterPro" id="IPR005467">
    <property type="entry name" value="His_kinase_dom"/>
</dbReference>
<evidence type="ECO:0000256" key="1">
    <source>
        <dbReference type="ARBA" id="ARBA00022553"/>
    </source>
</evidence>
<dbReference type="InterPro" id="IPR001789">
    <property type="entry name" value="Sig_transdc_resp-reg_receiver"/>
</dbReference>
<evidence type="ECO:0000313" key="6">
    <source>
        <dbReference type="Proteomes" id="UP001162131"/>
    </source>
</evidence>
<dbReference type="PROSITE" id="PS50110">
    <property type="entry name" value="RESPONSE_REGULATORY"/>
    <property type="match status" value="1"/>
</dbReference>
<dbReference type="AlphaFoldDB" id="A0AAU9JJ26"/>
<feature type="modified residue" description="4-aspartylphosphate" evidence="2">
    <location>
        <position position="469"/>
    </location>
</feature>
<dbReference type="GO" id="GO:0000155">
    <property type="term" value="F:phosphorelay sensor kinase activity"/>
    <property type="evidence" value="ECO:0007669"/>
    <property type="project" value="InterPro"/>
</dbReference>
<dbReference type="PANTHER" id="PTHR43719:SF28">
    <property type="entry name" value="PEROXIDE STRESS-ACTIVATED HISTIDINE KINASE MAK1-RELATED"/>
    <property type="match status" value="1"/>
</dbReference>
<evidence type="ECO:0000259" key="4">
    <source>
        <dbReference type="PROSITE" id="PS50110"/>
    </source>
</evidence>
<dbReference type="InterPro" id="IPR036890">
    <property type="entry name" value="HATPase_C_sf"/>
</dbReference>
<dbReference type="SMART" id="SM00387">
    <property type="entry name" value="HATPase_c"/>
    <property type="match status" value="1"/>
</dbReference>
<dbReference type="InterPro" id="IPR035965">
    <property type="entry name" value="PAS-like_dom_sf"/>
</dbReference>
<dbReference type="PROSITE" id="PS50109">
    <property type="entry name" value="HIS_KIN"/>
    <property type="match status" value="1"/>
</dbReference>
<evidence type="ECO:0000259" key="3">
    <source>
        <dbReference type="PROSITE" id="PS50109"/>
    </source>
</evidence>